<accession>A0AAV5LNP8</accession>
<dbReference type="Proteomes" id="UP001054252">
    <property type="component" value="Unassembled WGS sequence"/>
</dbReference>
<gene>
    <name evidence="1" type="ORF">SLEP1_g46889</name>
</gene>
<comment type="caution">
    <text evidence="1">The sequence shown here is derived from an EMBL/GenBank/DDBJ whole genome shotgun (WGS) entry which is preliminary data.</text>
</comment>
<reference evidence="1 2" key="1">
    <citation type="journal article" date="2021" name="Commun. Biol.">
        <title>The genome of Shorea leprosula (Dipterocarpaceae) highlights the ecological relevance of drought in aseasonal tropical rainforests.</title>
        <authorList>
            <person name="Ng K.K.S."/>
            <person name="Kobayashi M.J."/>
            <person name="Fawcett J.A."/>
            <person name="Hatakeyama M."/>
            <person name="Paape T."/>
            <person name="Ng C.H."/>
            <person name="Ang C.C."/>
            <person name="Tnah L.H."/>
            <person name="Lee C.T."/>
            <person name="Nishiyama T."/>
            <person name="Sese J."/>
            <person name="O'Brien M.J."/>
            <person name="Copetti D."/>
            <person name="Mohd Noor M.I."/>
            <person name="Ong R.C."/>
            <person name="Putra M."/>
            <person name="Sireger I.Z."/>
            <person name="Indrioko S."/>
            <person name="Kosugi Y."/>
            <person name="Izuno A."/>
            <person name="Isagi Y."/>
            <person name="Lee S.L."/>
            <person name="Shimizu K.K."/>
        </authorList>
    </citation>
    <scope>NUCLEOTIDE SEQUENCE [LARGE SCALE GENOMIC DNA]</scope>
    <source>
        <strain evidence="1">214</strain>
    </source>
</reference>
<evidence type="ECO:0000313" key="1">
    <source>
        <dbReference type="EMBL" id="GKV39065.1"/>
    </source>
</evidence>
<organism evidence="1 2">
    <name type="scientific">Rubroshorea leprosula</name>
    <dbReference type="NCBI Taxonomy" id="152421"/>
    <lineage>
        <taxon>Eukaryota</taxon>
        <taxon>Viridiplantae</taxon>
        <taxon>Streptophyta</taxon>
        <taxon>Embryophyta</taxon>
        <taxon>Tracheophyta</taxon>
        <taxon>Spermatophyta</taxon>
        <taxon>Magnoliopsida</taxon>
        <taxon>eudicotyledons</taxon>
        <taxon>Gunneridae</taxon>
        <taxon>Pentapetalae</taxon>
        <taxon>rosids</taxon>
        <taxon>malvids</taxon>
        <taxon>Malvales</taxon>
        <taxon>Dipterocarpaceae</taxon>
        <taxon>Rubroshorea</taxon>
    </lineage>
</organism>
<dbReference type="EMBL" id="BPVZ01000132">
    <property type="protein sequence ID" value="GKV39065.1"/>
    <property type="molecule type" value="Genomic_DNA"/>
</dbReference>
<protein>
    <submittedName>
        <fullName evidence="1">Uncharacterized protein</fullName>
    </submittedName>
</protein>
<dbReference type="AlphaFoldDB" id="A0AAV5LNP8"/>
<sequence length="56" mass="6194">MIKTLKDCDHHPLACLTSVHGPSHHGDPNHSPLDLGTYSLTYIPSHHVENTTLKLI</sequence>
<keyword evidence="2" id="KW-1185">Reference proteome</keyword>
<name>A0AAV5LNP8_9ROSI</name>
<proteinExistence type="predicted"/>
<evidence type="ECO:0000313" key="2">
    <source>
        <dbReference type="Proteomes" id="UP001054252"/>
    </source>
</evidence>